<comment type="caution">
    <text evidence="15">The sequence shown here is derived from an EMBL/GenBank/DDBJ whole genome shotgun (WGS) entry which is preliminary data.</text>
</comment>
<dbReference type="EC" id="6.1.1.11" evidence="4 13"/>
<keyword evidence="10" id="KW-0030">Aminoacyl-tRNA synthetase</keyword>
<dbReference type="InterPro" id="IPR002317">
    <property type="entry name" value="Ser-tRNA-ligase_type_1"/>
</dbReference>
<dbReference type="SUPFAM" id="SSF55681">
    <property type="entry name" value="Class II aaRS and biotin synthetases"/>
    <property type="match status" value="1"/>
</dbReference>
<evidence type="ECO:0000256" key="8">
    <source>
        <dbReference type="ARBA" id="ARBA00022840"/>
    </source>
</evidence>
<organism evidence="15 16">
    <name type="scientific">Candidatus Berkelbacteria bacterium RBG_13_40_8</name>
    <dbReference type="NCBI Taxonomy" id="1797467"/>
    <lineage>
        <taxon>Bacteria</taxon>
        <taxon>Candidatus Berkelbacteria</taxon>
    </lineage>
</organism>
<dbReference type="Proteomes" id="UP000178764">
    <property type="component" value="Unassembled WGS sequence"/>
</dbReference>
<evidence type="ECO:0000256" key="12">
    <source>
        <dbReference type="ARBA" id="ARBA00048823"/>
    </source>
</evidence>
<keyword evidence="7" id="KW-0547">Nucleotide-binding</keyword>
<comment type="catalytic activity">
    <reaction evidence="11">
        <text>tRNA(Sec) + L-serine + ATP = L-seryl-tRNA(Sec) + AMP + diphosphate + H(+)</text>
        <dbReference type="Rhea" id="RHEA:42580"/>
        <dbReference type="Rhea" id="RHEA-COMP:9742"/>
        <dbReference type="Rhea" id="RHEA-COMP:10128"/>
        <dbReference type="ChEBI" id="CHEBI:15378"/>
        <dbReference type="ChEBI" id="CHEBI:30616"/>
        <dbReference type="ChEBI" id="CHEBI:33019"/>
        <dbReference type="ChEBI" id="CHEBI:33384"/>
        <dbReference type="ChEBI" id="CHEBI:78442"/>
        <dbReference type="ChEBI" id="CHEBI:78533"/>
        <dbReference type="ChEBI" id="CHEBI:456215"/>
        <dbReference type="EC" id="6.1.1.11"/>
    </reaction>
</comment>
<evidence type="ECO:0000256" key="4">
    <source>
        <dbReference type="ARBA" id="ARBA00012840"/>
    </source>
</evidence>
<proteinExistence type="inferred from homology"/>
<dbReference type="GO" id="GO:0006434">
    <property type="term" value="P:seryl-tRNA aminoacylation"/>
    <property type="evidence" value="ECO:0007669"/>
    <property type="project" value="UniProtKB-UniRule"/>
</dbReference>
<evidence type="ECO:0000256" key="5">
    <source>
        <dbReference type="ARBA" id="ARBA00022490"/>
    </source>
</evidence>
<dbReference type="PROSITE" id="PS50862">
    <property type="entry name" value="AA_TRNA_LIGASE_II"/>
    <property type="match status" value="1"/>
</dbReference>
<dbReference type="GO" id="GO:0005737">
    <property type="term" value="C:cytoplasm"/>
    <property type="evidence" value="ECO:0007669"/>
    <property type="project" value="UniProtKB-SubCell"/>
</dbReference>
<dbReference type="AlphaFoldDB" id="A0A1F5DPA3"/>
<evidence type="ECO:0000313" key="15">
    <source>
        <dbReference type="EMBL" id="OGD56973.1"/>
    </source>
</evidence>
<dbReference type="GO" id="GO:0004828">
    <property type="term" value="F:serine-tRNA ligase activity"/>
    <property type="evidence" value="ECO:0007669"/>
    <property type="project" value="UniProtKB-UniRule"/>
</dbReference>
<accession>A0A1F5DPA3</accession>
<dbReference type="GO" id="GO:0005524">
    <property type="term" value="F:ATP binding"/>
    <property type="evidence" value="ECO:0007669"/>
    <property type="project" value="UniProtKB-KW"/>
</dbReference>
<dbReference type="PANTHER" id="PTHR43697">
    <property type="entry name" value="SERYL-TRNA SYNTHETASE"/>
    <property type="match status" value="1"/>
</dbReference>
<evidence type="ECO:0000256" key="11">
    <source>
        <dbReference type="ARBA" id="ARBA00047929"/>
    </source>
</evidence>
<gene>
    <name evidence="15" type="ORF">A2V71_03300</name>
</gene>
<dbReference type="PRINTS" id="PR00981">
    <property type="entry name" value="TRNASYNTHSER"/>
</dbReference>
<reference evidence="15 16" key="1">
    <citation type="journal article" date="2016" name="Nat. Commun.">
        <title>Thousands of microbial genomes shed light on interconnected biogeochemical processes in an aquifer system.</title>
        <authorList>
            <person name="Anantharaman K."/>
            <person name="Brown C.T."/>
            <person name="Hug L.A."/>
            <person name="Sharon I."/>
            <person name="Castelle C.J."/>
            <person name="Probst A.J."/>
            <person name="Thomas B.C."/>
            <person name="Singh A."/>
            <person name="Wilkins M.J."/>
            <person name="Karaoz U."/>
            <person name="Brodie E.L."/>
            <person name="Williams K.H."/>
            <person name="Hubbard S.S."/>
            <person name="Banfield J.F."/>
        </authorList>
    </citation>
    <scope>NUCLEOTIDE SEQUENCE [LARGE SCALE GENOMIC DNA]</scope>
</reference>
<evidence type="ECO:0000256" key="3">
    <source>
        <dbReference type="ARBA" id="ARBA00010728"/>
    </source>
</evidence>
<comment type="subcellular location">
    <subcellularLocation>
        <location evidence="1">Cytoplasm</location>
    </subcellularLocation>
</comment>
<keyword evidence="5" id="KW-0963">Cytoplasm</keyword>
<evidence type="ECO:0000256" key="13">
    <source>
        <dbReference type="NCBIfam" id="TIGR00414"/>
    </source>
</evidence>
<evidence type="ECO:0000313" key="16">
    <source>
        <dbReference type="Proteomes" id="UP000178764"/>
    </source>
</evidence>
<sequence>MKDVPEGTSEADNKVIKEVGDIKIRKDKDHVELGKALDIIDIDRASKVSGSRFYYLKNQAAELEFALINYALELTKKEGFKPVIPPILINEEMAWGSGHFEAVNDDAYHMRDDALVAVGTSEQSILPMHAGETLEDLPKRYVGFSTCLRREAGSYGKDVKGILRVHQFDKLEMFSFCKPEDSEQEHELIVSLEEKIVSDLGLPYRIVSLCAGDLGLPSAKTIDIETYMPSQEMYRETHSSSNCTDFQSRRLKIKYKDGDKSGFIHTINGTAIAIGRILIAIIENYQQEDGSIKVPEALHKYLDFKEIKQ</sequence>
<feature type="domain" description="Aminoacyl-transfer RNA synthetases class-II family profile" evidence="14">
    <location>
        <begin position="29"/>
        <end position="295"/>
    </location>
</feature>
<keyword evidence="6 15" id="KW-0436">Ligase</keyword>
<dbReference type="InterPro" id="IPR045864">
    <property type="entry name" value="aa-tRNA-synth_II/BPL/LPL"/>
</dbReference>
<evidence type="ECO:0000256" key="7">
    <source>
        <dbReference type="ARBA" id="ARBA00022741"/>
    </source>
</evidence>
<dbReference type="EMBL" id="MEZT01000009">
    <property type="protein sequence ID" value="OGD56973.1"/>
    <property type="molecule type" value="Genomic_DNA"/>
</dbReference>
<dbReference type="CDD" id="cd00770">
    <property type="entry name" value="SerRS_core"/>
    <property type="match status" value="1"/>
</dbReference>
<dbReference type="Pfam" id="PF00587">
    <property type="entry name" value="tRNA-synt_2b"/>
    <property type="match status" value="1"/>
</dbReference>
<evidence type="ECO:0000259" key="14">
    <source>
        <dbReference type="PROSITE" id="PS50862"/>
    </source>
</evidence>
<dbReference type="PANTHER" id="PTHR43697:SF1">
    <property type="entry name" value="SERINE--TRNA LIGASE"/>
    <property type="match status" value="1"/>
</dbReference>
<name>A0A1F5DPA3_9BACT</name>
<dbReference type="InterPro" id="IPR002314">
    <property type="entry name" value="aa-tRNA-synt_IIb"/>
</dbReference>
<dbReference type="NCBIfam" id="TIGR00414">
    <property type="entry name" value="serS"/>
    <property type="match status" value="1"/>
</dbReference>
<evidence type="ECO:0000256" key="1">
    <source>
        <dbReference type="ARBA" id="ARBA00004496"/>
    </source>
</evidence>
<keyword evidence="8" id="KW-0067">ATP-binding</keyword>
<comment type="catalytic activity">
    <reaction evidence="12">
        <text>tRNA(Ser) + L-serine + ATP = L-seryl-tRNA(Ser) + AMP + diphosphate + H(+)</text>
        <dbReference type="Rhea" id="RHEA:12292"/>
        <dbReference type="Rhea" id="RHEA-COMP:9669"/>
        <dbReference type="Rhea" id="RHEA-COMP:9703"/>
        <dbReference type="ChEBI" id="CHEBI:15378"/>
        <dbReference type="ChEBI" id="CHEBI:30616"/>
        <dbReference type="ChEBI" id="CHEBI:33019"/>
        <dbReference type="ChEBI" id="CHEBI:33384"/>
        <dbReference type="ChEBI" id="CHEBI:78442"/>
        <dbReference type="ChEBI" id="CHEBI:78533"/>
        <dbReference type="ChEBI" id="CHEBI:456215"/>
        <dbReference type="EC" id="6.1.1.11"/>
    </reaction>
</comment>
<dbReference type="Gene3D" id="3.30.930.10">
    <property type="entry name" value="Bira Bifunctional Protein, Domain 2"/>
    <property type="match status" value="1"/>
</dbReference>
<dbReference type="InterPro" id="IPR006195">
    <property type="entry name" value="aa-tRNA-synth_II"/>
</dbReference>
<comment type="pathway">
    <text evidence="2">Aminoacyl-tRNA biosynthesis; selenocysteinyl-tRNA(Sec) biosynthesis; L-seryl-tRNA(Sec) from L-serine and tRNA(Sec): step 1/1.</text>
</comment>
<evidence type="ECO:0000256" key="9">
    <source>
        <dbReference type="ARBA" id="ARBA00022917"/>
    </source>
</evidence>
<evidence type="ECO:0000256" key="2">
    <source>
        <dbReference type="ARBA" id="ARBA00005045"/>
    </source>
</evidence>
<protein>
    <recommendedName>
        <fullName evidence="4 13">Serine--tRNA ligase</fullName>
        <ecNumber evidence="4 13">6.1.1.11</ecNumber>
    </recommendedName>
</protein>
<keyword evidence="9" id="KW-0648">Protein biosynthesis</keyword>
<dbReference type="InterPro" id="IPR033729">
    <property type="entry name" value="SerRS_core"/>
</dbReference>
<evidence type="ECO:0000256" key="6">
    <source>
        <dbReference type="ARBA" id="ARBA00022598"/>
    </source>
</evidence>
<comment type="similarity">
    <text evidence="3">Belongs to the class-II aminoacyl-tRNA synthetase family. Type-1 seryl-tRNA synthetase subfamily.</text>
</comment>
<evidence type="ECO:0000256" key="10">
    <source>
        <dbReference type="ARBA" id="ARBA00023146"/>
    </source>
</evidence>